<feature type="transmembrane region" description="Helical" evidence="11">
    <location>
        <begin position="170"/>
        <end position="191"/>
    </location>
</feature>
<evidence type="ECO:0000256" key="5">
    <source>
        <dbReference type="ARBA" id="ARBA00023040"/>
    </source>
</evidence>
<feature type="transmembrane region" description="Helical" evidence="11">
    <location>
        <begin position="347"/>
        <end position="371"/>
    </location>
</feature>
<feature type="transmembrane region" description="Helical" evidence="11">
    <location>
        <begin position="92"/>
        <end position="118"/>
    </location>
</feature>
<feature type="compositionally biased region" description="Pro residues" evidence="10">
    <location>
        <begin position="509"/>
        <end position="518"/>
    </location>
</feature>
<dbReference type="PANTHER" id="PTHR24235">
    <property type="entry name" value="NEUROPEPTIDE Y RECEPTOR"/>
    <property type="match status" value="1"/>
</dbReference>
<dbReference type="Gene3D" id="1.20.1070.10">
    <property type="entry name" value="Rhodopsin 7-helix transmembrane proteins"/>
    <property type="match status" value="1"/>
</dbReference>
<evidence type="ECO:0000256" key="3">
    <source>
        <dbReference type="ARBA" id="ARBA00022692"/>
    </source>
</evidence>
<dbReference type="InterPro" id="IPR017452">
    <property type="entry name" value="GPCR_Rhodpsn_7TM"/>
</dbReference>
<dbReference type="SUPFAM" id="SSF81321">
    <property type="entry name" value="Family A G protein-coupled receptor-like"/>
    <property type="match status" value="1"/>
</dbReference>
<evidence type="ECO:0000256" key="9">
    <source>
        <dbReference type="RuleBase" id="RU000688"/>
    </source>
</evidence>
<feature type="domain" description="G-protein coupled receptors family 1 profile" evidence="12">
    <location>
        <begin position="71"/>
        <end position="403"/>
    </location>
</feature>
<evidence type="ECO:0000313" key="14">
    <source>
        <dbReference type="Proteomes" id="UP001620626"/>
    </source>
</evidence>
<keyword evidence="8 9" id="KW-0807">Transducer</keyword>
<dbReference type="InterPro" id="IPR000276">
    <property type="entry name" value="GPCR_Rhodpsn"/>
</dbReference>
<dbReference type="Pfam" id="PF01682">
    <property type="entry name" value="DB"/>
    <property type="match status" value="1"/>
</dbReference>
<dbReference type="InterPro" id="IPR002602">
    <property type="entry name" value="DB"/>
</dbReference>
<evidence type="ECO:0000256" key="10">
    <source>
        <dbReference type="SAM" id="MobiDB-lite"/>
    </source>
</evidence>
<dbReference type="PROSITE" id="PS50262">
    <property type="entry name" value="G_PROTEIN_RECEP_F1_2"/>
    <property type="match status" value="1"/>
</dbReference>
<keyword evidence="6 11" id="KW-0472">Membrane</keyword>
<dbReference type="PRINTS" id="PR01012">
    <property type="entry name" value="NRPEPTIDEYR"/>
</dbReference>
<dbReference type="AlphaFoldDB" id="A0ABD2LC29"/>
<feature type="transmembrane region" description="Helical" evidence="11">
    <location>
        <begin position="56"/>
        <end position="80"/>
    </location>
</feature>
<keyword evidence="7 9" id="KW-0675">Receptor</keyword>
<protein>
    <recommendedName>
        <fullName evidence="12">G-protein coupled receptors family 1 profile domain-containing protein</fullName>
    </recommendedName>
</protein>
<organism evidence="13 14">
    <name type="scientific">Heterodera trifolii</name>
    <dbReference type="NCBI Taxonomy" id="157864"/>
    <lineage>
        <taxon>Eukaryota</taxon>
        <taxon>Metazoa</taxon>
        <taxon>Ecdysozoa</taxon>
        <taxon>Nematoda</taxon>
        <taxon>Chromadorea</taxon>
        <taxon>Rhabditida</taxon>
        <taxon>Tylenchina</taxon>
        <taxon>Tylenchomorpha</taxon>
        <taxon>Tylenchoidea</taxon>
        <taxon>Heteroderidae</taxon>
        <taxon>Heteroderinae</taxon>
        <taxon>Heterodera</taxon>
    </lineage>
</organism>
<gene>
    <name evidence="13" type="ORF">niasHT_019744</name>
</gene>
<feature type="region of interest" description="Disordered" evidence="10">
    <location>
        <begin position="493"/>
        <end position="522"/>
    </location>
</feature>
<feature type="transmembrane region" description="Helical" evidence="11">
    <location>
        <begin position="138"/>
        <end position="158"/>
    </location>
</feature>
<proteinExistence type="inferred from homology"/>
<evidence type="ECO:0000256" key="6">
    <source>
        <dbReference type="ARBA" id="ARBA00023136"/>
    </source>
</evidence>
<evidence type="ECO:0000256" key="2">
    <source>
        <dbReference type="ARBA" id="ARBA00010663"/>
    </source>
</evidence>
<dbReference type="PANTHER" id="PTHR24235:SF12">
    <property type="entry name" value="G-PROTEIN COUPLED RECEPTORS FAMILY 1 PROFILE DOMAIN-CONTAINING PROTEIN"/>
    <property type="match status" value="1"/>
</dbReference>
<evidence type="ECO:0000259" key="12">
    <source>
        <dbReference type="PROSITE" id="PS50262"/>
    </source>
</evidence>
<dbReference type="GO" id="GO:0004930">
    <property type="term" value="F:G protein-coupled receptor activity"/>
    <property type="evidence" value="ECO:0007669"/>
    <property type="project" value="UniProtKB-KW"/>
</dbReference>
<dbReference type="Pfam" id="PF00001">
    <property type="entry name" value="7tm_1"/>
    <property type="match status" value="1"/>
</dbReference>
<accession>A0ABD2LC29</accession>
<sequence length="831" mass="92378">MSTDGMTNGTAAKDEGDQQQQNCEQLVMLFEGMNKFFREEVIIQGSEHSSVLFGTLILSAYVLVIAFGAVGNILTIFVVLRNKQMRSVRNFFILNLAMSDFFVCTVTAPTTLYTVLYVFWPFGTTLCKIAGSLQGFNIFLSTFSITAIALDRYFLVIFPTRRQCQQRLSLLFFSMIWLASVLLAAPLFLAADLRPVFQQKSCQIELNLCSEQNERWKELSLSKESYTLGVIILQYAFPLAAIAFAYSRIARRMGARRARGESGGGTAQPNKIRKDSGTASIQILAKNDENPSEISKKQSIGLNHASFQTQNAISTNPSIISNGKAQNAAEALINQRRKSVADRHRRTNLLLVTLVAVFACAWLPLNIFHLINAFSRSLSFSVPIFALCHLVAMCSACLNPCCYAFFNQSFRQEFMSIYRKFGLIWLYRRCFFFAKLIGLCGDSPDKNCPPSIDAPHSSTKMPQTQKTELTALSVKKKLSYNLGNETALLSSSNLLGDDHKPSQSSHPTPTTPSPPPNCPTILIHSSQKLSSLRHDAKAADWMGWTRPSATETGIELSWESLGLASHPFRPDQRKRIKPKREMENGSGAHPKLSKRNASFRFAHRPGFCHCVNSISALLTHSFAFAQSPKNANLSLNACFASGICGGGCLPPPPPPCVPSQCGQGYGCGQYGCYRLRARVASSKTLKLSSKDLDGIESPEERRLDTPDARFLACCQARQLPDPCLNKCSFTAFTRQSLQNMYFRADSCPMQAAADMQFCAAQGRDHRECCTRNGVASTLAGAKCLTFCNQIPGNVTQLDMSYLSCYDRFENMKGCFWHDLQRRMSREQRSRK</sequence>
<dbReference type="Proteomes" id="UP001620626">
    <property type="component" value="Unassembled WGS sequence"/>
</dbReference>
<name>A0ABD2LC29_9BILA</name>
<keyword evidence="3 9" id="KW-0812">Transmembrane</keyword>
<comment type="similarity">
    <text evidence="2 9">Belongs to the G-protein coupled receptor 1 family.</text>
</comment>
<evidence type="ECO:0000313" key="13">
    <source>
        <dbReference type="EMBL" id="KAL3112770.1"/>
    </source>
</evidence>
<keyword evidence="14" id="KW-1185">Reference proteome</keyword>
<dbReference type="CDD" id="cd15203">
    <property type="entry name" value="7tmA_NPYR-like"/>
    <property type="match status" value="1"/>
</dbReference>
<dbReference type="SMART" id="SM01381">
    <property type="entry name" value="7TM_GPCR_Srsx"/>
    <property type="match status" value="1"/>
</dbReference>
<dbReference type="PROSITE" id="PS00237">
    <property type="entry name" value="G_PROTEIN_RECEP_F1_1"/>
    <property type="match status" value="1"/>
</dbReference>
<dbReference type="EMBL" id="JBICBT010000464">
    <property type="protein sequence ID" value="KAL3112770.1"/>
    <property type="molecule type" value="Genomic_DNA"/>
</dbReference>
<feature type="compositionally biased region" description="Basic and acidic residues" evidence="10">
    <location>
        <begin position="568"/>
        <end position="583"/>
    </location>
</feature>
<evidence type="ECO:0000256" key="11">
    <source>
        <dbReference type="SAM" id="Phobius"/>
    </source>
</evidence>
<evidence type="ECO:0000256" key="1">
    <source>
        <dbReference type="ARBA" id="ARBA00004141"/>
    </source>
</evidence>
<evidence type="ECO:0000256" key="8">
    <source>
        <dbReference type="ARBA" id="ARBA00023224"/>
    </source>
</evidence>
<evidence type="ECO:0000256" key="4">
    <source>
        <dbReference type="ARBA" id="ARBA00022989"/>
    </source>
</evidence>
<feature type="region of interest" description="Disordered" evidence="10">
    <location>
        <begin position="568"/>
        <end position="594"/>
    </location>
</feature>
<evidence type="ECO:0000256" key="7">
    <source>
        <dbReference type="ARBA" id="ARBA00023170"/>
    </source>
</evidence>
<dbReference type="GO" id="GO:0016020">
    <property type="term" value="C:membrane"/>
    <property type="evidence" value="ECO:0007669"/>
    <property type="project" value="UniProtKB-SubCell"/>
</dbReference>
<dbReference type="InterPro" id="IPR000611">
    <property type="entry name" value="NPY_rcpt"/>
</dbReference>
<reference evidence="13 14" key="1">
    <citation type="submission" date="2024-10" db="EMBL/GenBank/DDBJ databases">
        <authorList>
            <person name="Kim D."/>
        </authorList>
    </citation>
    <scope>NUCLEOTIDE SEQUENCE [LARGE SCALE GENOMIC DNA]</scope>
    <source>
        <strain evidence="13">BH-2024</strain>
    </source>
</reference>
<keyword evidence="5 9" id="KW-0297">G-protein coupled receptor</keyword>
<dbReference type="PRINTS" id="PR00237">
    <property type="entry name" value="GPCRRHODOPSN"/>
</dbReference>
<comment type="caution">
    <text evidence="13">The sequence shown here is derived from an EMBL/GenBank/DDBJ whole genome shotgun (WGS) entry which is preliminary data.</text>
</comment>
<comment type="subcellular location">
    <subcellularLocation>
        <location evidence="1">Membrane</location>
        <topology evidence="1">Multi-pass membrane protein</topology>
    </subcellularLocation>
</comment>
<keyword evidence="4 11" id="KW-1133">Transmembrane helix</keyword>
<feature type="transmembrane region" description="Helical" evidence="11">
    <location>
        <begin position="226"/>
        <end position="247"/>
    </location>
</feature>